<sequence>MDKKKPVFSETIKKTSLFILGLMALNILRKLIFKFDDFVELKNQFLESDQKGLIALTLLATMILGWIVLSLIAGSIYFFFQKMRVKKTNKKE</sequence>
<proteinExistence type="predicted"/>
<name>A0A1K0K103_LACLL</name>
<organism evidence="2">
    <name type="scientific">Lactococcus lactis subsp. lactis</name>
    <name type="common">Streptococcus lactis</name>
    <dbReference type="NCBI Taxonomy" id="1360"/>
    <lineage>
        <taxon>Bacteria</taxon>
        <taxon>Bacillati</taxon>
        <taxon>Bacillota</taxon>
        <taxon>Bacilli</taxon>
        <taxon>Lactobacillales</taxon>
        <taxon>Streptococcaceae</taxon>
        <taxon>Lactococcus</taxon>
    </lineage>
</organism>
<feature type="transmembrane region" description="Helical" evidence="1">
    <location>
        <begin position="12"/>
        <end position="33"/>
    </location>
</feature>
<keyword evidence="1" id="KW-1133">Transmembrane helix</keyword>
<protein>
    <submittedName>
        <fullName evidence="2">Uncharacterized protein</fullName>
    </submittedName>
</protein>
<gene>
    <name evidence="2" type="primary">hyp3</name>
</gene>
<keyword evidence="1" id="KW-0472">Membrane</keyword>
<evidence type="ECO:0000256" key="1">
    <source>
        <dbReference type="SAM" id="Phobius"/>
    </source>
</evidence>
<feature type="transmembrane region" description="Helical" evidence="1">
    <location>
        <begin position="53"/>
        <end position="80"/>
    </location>
</feature>
<keyword evidence="1" id="KW-0812">Transmembrane</keyword>
<evidence type="ECO:0000313" key="2">
    <source>
        <dbReference type="EMBL" id="SDR48794.1"/>
    </source>
</evidence>
<reference evidence="2" key="1">
    <citation type="submission" date="2016-10" db="EMBL/GenBank/DDBJ databases">
        <title>Antilisterial bacteriocin lactolisterin BU produced by Lactococcus lactis subsp. lactis BGBU1-4.</title>
        <authorList>
            <person name="Lozo J."/>
            <person name="Mirkovic N."/>
            <person name="Miljkovic M."/>
            <person name="Jovcic B."/>
            <person name="Kojic M."/>
        </authorList>
    </citation>
    <scope>NUCLEOTIDE SEQUENCE</scope>
    <source>
        <strain evidence="2">BGBU1-4</strain>
    </source>
</reference>
<dbReference type="EMBL" id="LT629305">
    <property type="protein sequence ID" value="SDR48794.1"/>
    <property type="molecule type" value="Genomic_DNA"/>
</dbReference>
<accession>A0A1K0K103</accession>
<dbReference type="AlphaFoldDB" id="A0A1K0K103"/>